<keyword evidence="7" id="KW-1185">Reference proteome</keyword>
<proteinExistence type="predicted"/>
<keyword evidence="4" id="KW-0175">Coiled coil</keyword>
<dbReference type="Gene3D" id="1.10.8.430">
    <property type="entry name" value="Helical domain of apoptotic protease-activating factors"/>
    <property type="match status" value="1"/>
</dbReference>
<feature type="domain" description="AAA+ ATPase" evidence="5">
    <location>
        <begin position="174"/>
        <end position="311"/>
    </location>
</feature>
<dbReference type="InterPro" id="IPR050905">
    <property type="entry name" value="Plant_NBS-LRR"/>
</dbReference>
<evidence type="ECO:0000313" key="7">
    <source>
        <dbReference type="Proteomes" id="UP001163823"/>
    </source>
</evidence>
<organism evidence="6 7">
    <name type="scientific">Quillaja saponaria</name>
    <name type="common">Soap bark tree</name>
    <dbReference type="NCBI Taxonomy" id="32244"/>
    <lineage>
        <taxon>Eukaryota</taxon>
        <taxon>Viridiplantae</taxon>
        <taxon>Streptophyta</taxon>
        <taxon>Embryophyta</taxon>
        <taxon>Tracheophyta</taxon>
        <taxon>Spermatophyta</taxon>
        <taxon>Magnoliopsida</taxon>
        <taxon>eudicotyledons</taxon>
        <taxon>Gunneridae</taxon>
        <taxon>Pentapetalae</taxon>
        <taxon>rosids</taxon>
        <taxon>fabids</taxon>
        <taxon>Fabales</taxon>
        <taxon>Quillajaceae</taxon>
        <taxon>Quillaja</taxon>
    </lineage>
</organism>
<dbReference type="GO" id="GO:0006952">
    <property type="term" value="P:defense response"/>
    <property type="evidence" value="ECO:0007669"/>
    <property type="project" value="UniProtKB-KW"/>
</dbReference>
<dbReference type="SMART" id="SM00382">
    <property type="entry name" value="AAA"/>
    <property type="match status" value="1"/>
</dbReference>
<dbReference type="Proteomes" id="UP001163823">
    <property type="component" value="Chromosome 4"/>
</dbReference>
<evidence type="ECO:0000256" key="1">
    <source>
        <dbReference type="ARBA" id="ARBA00022741"/>
    </source>
</evidence>
<dbReference type="KEGG" id="qsa:O6P43_009612"/>
<dbReference type="GO" id="GO:0005524">
    <property type="term" value="F:ATP binding"/>
    <property type="evidence" value="ECO:0007669"/>
    <property type="project" value="UniProtKB-KW"/>
</dbReference>
<feature type="coiled-coil region" evidence="4">
    <location>
        <begin position="34"/>
        <end position="61"/>
    </location>
</feature>
<dbReference type="AlphaFoldDB" id="A0AAD7VDE5"/>
<evidence type="ECO:0000256" key="2">
    <source>
        <dbReference type="ARBA" id="ARBA00022821"/>
    </source>
</evidence>
<dbReference type="InterPro" id="IPR002182">
    <property type="entry name" value="NB-ARC"/>
</dbReference>
<comment type="caution">
    <text evidence="6">The sequence shown here is derived from an EMBL/GenBank/DDBJ whole genome shotgun (WGS) entry which is preliminary data.</text>
</comment>
<dbReference type="PRINTS" id="PR00364">
    <property type="entry name" value="DISEASERSIST"/>
</dbReference>
<dbReference type="InterPro" id="IPR042197">
    <property type="entry name" value="Apaf_helical"/>
</dbReference>
<gene>
    <name evidence="6" type="ORF">O6P43_009612</name>
</gene>
<dbReference type="InterPro" id="IPR003593">
    <property type="entry name" value="AAA+_ATPase"/>
</dbReference>
<dbReference type="EMBL" id="JARAOO010000004">
    <property type="protein sequence ID" value="KAJ7971604.1"/>
    <property type="molecule type" value="Genomic_DNA"/>
</dbReference>
<sequence length="419" mass="46835">MMEIAIGIAAKVVEYTVAPIGRQLGHLIFCKSNVENLKTQVLRLEETKDRVQRDVDAAKRNGEEIHTDVQNWLSKVNELIEEASKLYVDEGRATMGCYPICSCPNVLSRQQVSWKSTKLLFEVTKIQLNANFNSVSYNPPPLPLTATLNAKEFKALDSRTNTLIDIMEKLKDDTIRTIGLWGLGGVGKTTLAKQVAEEVEESPIFGKVVMVTVTVNPDVRQIQGEIADALGLRFKEETQVGRANRLCQRINQENSILIDDIWGGFELQAIGVLLGDCHKGSKLLLTSRSYDVLKREMGIQVGFRLEVLEEDEAWNLFEEMAGDTVKDPNVQPIAIEVVKRCAGLPVLIASVAKALKDVALYVWKDAFKQLERFDKEGMHVKVYSALELSYNHLKGQEIKSLFLLIALQGQHSVSKYACC</sequence>
<keyword evidence="2" id="KW-0611">Plant defense</keyword>
<dbReference type="PANTHER" id="PTHR33463">
    <property type="entry name" value="NB-ARC DOMAIN-CONTAINING PROTEIN-RELATED"/>
    <property type="match status" value="1"/>
</dbReference>
<protein>
    <submittedName>
        <fullName evidence="6">Disease resistance protein</fullName>
    </submittedName>
</protein>
<dbReference type="SUPFAM" id="SSF52540">
    <property type="entry name" value="P-loop containing nucleoside triphosphate hydrolases"/>
    <property type="match status" value="1"/>
</dbReference>
<keyword evidence="3" id="KW-0067">ATP-binding</keyword>
<evidence type="ECO:0000313" key="6">
    <source>
        <dbReference type="EMBL" id="KAJ7971603.1"/>
    </source>
</evidence>
<dbReference type="InterPro" id="IPR027417">
    <property type="entry name" value="P-loop_NTPase"/>
</dbReference>
<dbReference type="GO" id="GO:0043531">
    <property type="term" value="F:ADP binding"/>
    <property type="evidence" value="ECO:0007669"/>
    <property type="project" value="InterPro"/>
</dbReference>
<reference evidence="6" key="1">
    <citation type="journal article" date="2023" name="Science">
        <title>Elucidation of the pathway for biosynthesis of saponin adjuvants from the soapbark tree.</title>
        <authorList>
            <person name="Reed J."/>
            <person name="Orme A."/>
            <person name="El-Demerdash A."/>
            <person name="Owen C."/>
            <person name="Martin L.B.B."/>
            <person name="Misra R.C."/>
            <person name="Kikuchi S."/>
            <person name="Rejzek M."/>
            <person name="Martin A.C."/>
            <person name="Harkess A."/>
            <person name="Leebens-Mack J."/>
            <person name="Louveau T."/>
            <person name="Stephenson M.J."/>
            <person name="Osbourn A."/>
        </authorList>
    </citation>
    <scope>NUCLEOTIDE SEQUENCE</scope>
    <source>
        <strain evidence="6">S10</strain>
    </source>
</reference>
<evidence type="ECO:0000259" key="5">
    <source>
        <dbReference type="SMART" id="SM00382"/>
    </source>
</evidence>
<dbReference type="Pfam" id="PF00931">
    <property type="entry name" value="NB-ARC"/>
    <property type="match status" value="1"/>
</dbReference>
<dbReference type="EMBL" id="JARAOO010000004">
    <property type="protein sequence ID" value="KAJ7971603.1"/>
    <property type="molecule type" value="Genomic_DNA"/>
</dbReference>
<dbReference type="Gene3D" id="3.40.50.300">
    <property type="entry name" value="P-loop containing nucleotide triphosphate hydrolases"/>
    <property type="match status" value="1"/>
</dbReference>
<evidence type="ECO:0000256" key="3">
    <source>
        <dbReference type="ARBA" id="ARBA00022840"/>
    </source>
</evidence>
<name>A0AAD7VDE5_QUISA</name>
<accession>A0AAD7VDE5</accession>
<keyword evidence="1" id="KW-0547">Nucleotide-binding</keyword>
<evidence type="ECO:0000256" key="4">
    <source>
        <dbReference type="SAM" id="Coils"/>
    </source>
</evidence>
<dbReference type="PANTHER" id="PTHR33463:SF203">
    <property type="entry name" value="AAA+ ATPASE DOMAIN-CONTAINING PROTEIN"/>
    <property type="match status" value="1"/>
</dbReference>